<comment type="caution">
    <text evidence="1">The sequence shown here is derived from an EMBL/GenBank/DDBJ whole genome shotgun (WGS) entry which is preliminary data.</text>
</comment>
<proteinExistence type="predicted"/>
<feature type="non-terminal residue" evidence="1">
    <location>
        <position position="179"/>
    </location>
</feature>
<dbReference type="EMBL" id="JAAWVQ010012514">
    <property type="protein sequence ID" value="MBN3271626.1"/>
    <property type="molecule type" value="Genomic_DNA"/>
</dbReference>
<feature type="non-terminal residue" evidence="1">
    <location>
        <position position="1"/>
    </location>
</feature>
<protein>
    <submittedName>
        <fullName evidence="1">PPR36 phosphatase</fullName>
    </submittedName>
</protein>
<dbReference type="PANTHER" id="PTHR21055:SF3">
    <property type="entry name" value="PROTEIN PHOSPHATASE 1 REGULATORY SUBUNIT 36"/>
    <property type="match status" value="1"/>
</dbReference>
<organism evidence="1 2">
    <name type="scientific">Polyodon spathula</name>
    <name type="common">North American paddlefish</name>
    <name type="synonym">Squalus spathula</name>
    <dbReference type="NCBI Taxonomy" id="7913"/>
    <lineage>
        <taxon>Eukaryota</taxon>
        <taxon>Metazoa</taxon>
        <taxon>Chordata</taxon>
        <taxon>Craniata</taxon>
        <taxon>Vertebrata</taxon>
        <taxon>Euteleostomi</taxon>
        <taxon>Actinopterygii</taxon>
        <taxon>Chondrostei</taxon>
        <taxon>Acipenseriformes</taxon>
        <taxon>Polyodontidae</taxon>
        <taxon>Polyodon</taxon>
    </lineage>
</organism>
<gene>
    <name evidence="1" type="primary">Ppp1r36_0</name>
    <name evidence="1" type="ORF">GTO93_0007113</name>
</gene>
<evidence type="ECO:0000313" key="2">
    <source>
        <dbReference type="Proteomes" id="UP001166093"/>
    </source>
</evidence>
<dbReference type="Proteomes" id="UP001166093">
    <property type="component" value="Unassembled WGS sequence"/>
</dbReference>
<sequence length="179" mass="20107">MCSFCFFSSSGVAFNLLQENESLTIPVCFTTVMRSQQLNNFLSALLLYVSCYFEKEVLERKPKPLMAEQSLTERKAVAEACAKVEIARKQLALKYSILVLGLGMSQQHHMACGKKRNPKRPAIKSMINQRSPVIVSLLPSPKEKSQYLFKSHRLDQDKNTDSCDIKALVEELSAALSSK</sequence>
<accession>A0ABS2XC59</accession>
<dbReference type="InterPro" id="IPR026142">
    <property type="entry name" value="Pro_pase_1_reg_su_36"/>
</dbReference>
<keyword evidence="2" id="KW-1185">Reference proteome</keyword>
<name>A0ABS2XC59_POLSP</name>
<dbReference type="Pfam" id="PF14895">
    <property type="entry name" value="PPPI_inhib"/>
    <property type="match status" value="1"/>
</dbReference>
<dbReference type="PANTHER" id="PTHR21055">
    <property type="entry name" value="PROTEIN PHOSPHATASE 1 REGULATORY SUBUNIT 36"/>
    <property type="match status" value="1"/>
</dbReference>
<reference evidence="1" key="1">
    <citation type="journal article" date="2021" name="Cell">
        <title>Tracing the genetic footprints of vertebrate landing in non-teleost ray-finned fishes.</title>
        <authorList>
            <person name="Bi X."/>
            <person name="Wang K."/>
            <person name="Yang L."/>
            <person name="Pan H."/>
            <person name="Jiang H."/>
            <person name="Wei Q."/>
            <person name="Fang M."/>
            <person name="Yu H."/>
            <person name="Zhu C."/>
            <person name="Cai Y."/>
            <person name="He Y."/>
            <person name="Gan X."/>
            <person name="Zeng H."/>
            <person name="Yu D."/>
            <person name="Zhu Y."/>
            <person name="Jiang H."/>
            <person name="Qiu Q."/>
            <person name="Yang H."/>
            <person name="Zhang Y.E."/>
            <person name="Wang W."/>
            <person name="Zhu M."/>
            <person name="He S."/>
            <person name="Zhang G."/>
        </authorList>
    </citation>
    <scope>NUCLEOTIDE SEQUENCE</scope>
    <source>
        <strain evidence="1">Pddl_001</strain>
    </source>
</reference>
<evidence type="ECO:0000313" key="1">
    <source>
        <dbReference type="EMBL" id="MBN3271626.1"/>
    </source>
</evidence>